<sequence length="260" mass="29530">MLLEDMFIGENMSRQEDEASELIATHSPKKWRQDFTPDDSPGLSAVYNASRPVYTKGLIHKLIAALRLPRSPEDDYQIVVRPKECMDVRKLSRLKLTQAVMMAACLEPPQAQENILCAKKTHNNFVISMPHAKNPEYYAKVMRIRVGEKLHDVKIYVPPPGDTCRGVVLSIHSDLSDDWIAEIFVHVTKPKVLGVWRIKQTADGNRTLRPNETSKLRHVLDDHDLADPLPTTDRRLSNLQKAGASLGRSSHFYCHHLPEL</sequence>
<protein>
    <submittedName>
        <fullName evidence="1">Uncharacterized protein</fullName>
    </submittedName>
</protein>
<comment type="caution">
    <text evidence="1">The sequence shown here is derived from an EMBL/GenBank/DDBJ whole genome shotgun (WGS) entry which is preliminary data.</text>
</comment>
<name>A0A9J6DBE8_RHIMP</name>
<evidence type="ECO:0000313" key="2">
    <source>
        <dbReference type="Proteomes" id="UP000821866"/>
    </source>
</evidence>
<reference evidence="1" key="1">
    <citation type="journal article" date="2020" name="Cell">
        <title>Large-Scale Comparative Analyses of Tick Genomes Elucidate Their Genetic Diversity and Vector Capacities.</title>
        <authorList>
            <consortium name="Tick Genome and Microbiome Consortium (TIGMIC)"/>
            <person name="Jia N."/>
            <person name="Wang J."/>
            <person name="Shi W."/>
            <person name="Du L."/>
            <person name="Sun Y."/>
            <person name="Zhan W."/>
            <person name="Jiang J.F."/>
            <person name="Wang Q."/>
            <person name="Zhang B."/>
            <person name="Ji P."/>
            <person name="Bell-Sakyi L."/>
            <person name="Cui X.M."/>
            <person name="Yuan T.T."/>
            <person name="Jiang B.G."/>
            <person name="Yang W.F."/>
            <person name="Lam T.T."/>
            <person name="Chang Q.C."/>
            <person name="Ding S.J."/>
            <person name="Wang X.J."/>
            <person name="Zhu J.G."/>
            <person name="Ruan X.D."/>
            <person name="Zhao L."/>
            <person name="Wei J.T."/>
            <person name="Ye R.Z."/>
            <person name="Que T.C."/>
            <person name="Du C.H."/>
            <person name="Zhou Y.H."/>
            <person name="Cheng J.X."/>
            <person name="Dai P.F."/>
            <person name="Guo W.B."/>
            <person name="Han X.H."/>
            <person name="Huang E.J."/>
            <person name="Li L.F."/>
            <person name="Wei W."/>
            <person name="Gao Y.C."/>
            <person name="Liu J.Z."/>
            <person name="Shao H.Z."/>
            <person name="Wang X."/>
            <person name="Wang C.C."/>
            <person name="Yang T.C."/>
            <person name="Huo Q.B."/>
            <person name="Li W."/>
            <person name="Chen H.Y."/>
            <person name="Chen S.E."/>
            <person name="Zhou L.G."/>
            <person name="Ni X.B."/>
            <person name="Tian J.H."/>
            <person name="Sheng Y."/>
            <person name="Liu T."/>
            <person name="Pan Y.S."/>
            <person name="Xia L.Y."/>
            <person name="Li J."/>
            <person name="Zhao F."/>
            <person name="Cao W.C."/>
        </authorList>
    </citation>
    <scope>NUCLEOTIDE SEQUENCE</scope>
    <source>
        <strain evidence="1">Rmic-2018</strain>
    </source>
</reference>
<organism evidence="1 2">
    <name type="scientific">Rhipicephalus microplus</name>
    <name type="common">Cattle tick</name>
    <name type="synonym">Boophilus microplus</name>
    <dbReference type="NCBI Taxonomy" id="6941"/>
    <lineage>
        <taxon>Eukaryota</taxon>
        <taxon>Metazoa</taxon>
        <taxon>Ecdysozoa</taxon>
        <taxon>Arthropoda</taxon>
        <taxon>Chelicerata</taxon>
        <taxon>Arachnida</taxon>
        <taxon>Acari</taxon>
        <taxon>Parasitiformes</taxon>
        <taxon>Ixodida</taxon>
        <taxon>Ixodoidea</taxon>
        <taxon>Ixodidae</taxon>
        <taxon>Rhipicephalinae</taxon>
        <taxon>Rhipicephalus</taxon>
        <taxon>Boophilus</taxon>
    </lineage>
</organism>
<keyword evidence="2" id="KW-1185">Reference proteome</keyword>
<proteinExistence type="predicted"/>
<dbReference type="EMBL" id="JABSTU010000010">
    <property type="protein sequence ID" value="KAH8019376.1"/>
    <property type="molecule type" value="Genomic_DNA"/>
</dbReference>
<reference evidence="1" key="2">
    <citation type="submission" date="2021-09" db="EMBL/GenBank/DDBJ databases">
        <authorList>
            <person name="Jia N."/>
            <person name="Wang J."/>
            <person name="Shi W."/>
            <person name="Du L."/>
            <person name="Sun Y."/>
            <person name="Zhan W."/>
            <person name="Jiang J."/>
            <person name="Wang Q."/>
            <person name="Zhang B."/>
            <person name="Ji P."/>
            <person name="Sakyi L.B."/>
            <person name="Cui X."/>
            <person name="Yuan T."/>
            <person name="Jiang B."/>
            <person name="Yang W."/>
            <person name="Lam T.T.-Y."/>
            <person name="Chang Q."/>
            <person name="Ding S."/>
            <person name="Wang X."/>
            <person name="Zhu J."/>
            <person name="Ruan X."/>
            <person name="Zhao L."/>
            <person name="Wei J."/>
            <person name="Que T."/>
            <person name="Du C."/>
            <person name="Cheng J."/>
            <person name="Dai P."/>
            <person name="Han X."/>
            <person name="Huang E."/>
            <person name="Gao Y."/>
            <person name="Liu J."/>
            <person name="Shao H."/>
            <person name="Ye R."/>
            <person name="Li L."/>
            <person name="Wei W."/>
            <person name="Wang X."/>
            <person name="Wang C."/>
            <person name="Huo Q."/>
            <person name="Li W."/>
            <person name="Guo W."/>
            <person name="Chen H."/>
            <person name="Chen S."/>
            <person name="Zhou L."/>
            <person name="Zhou L."/>
            <person name="Ni X."/>
            <person name="Tian J."/>
            <person name="Zhou Y."/>
            <person name="Sheng Y."/>
            <person name="Liu T."/>
            <person name="Pan Y."/>
            <person name="Xia L."/>
            <person name="Li J."/>
            <person name="Zhao F."/>
            <person name="Cao W."/>
        </authorList>
    </citation>
    <scope>NUCLEOTIDE SEQUENCE</scope>
    <source>
        <strain evidence="1">Rmic-2018</strain>
        <tissue evidence="1">Larvae</tissue>
    </source>
</reference>
<gene>
    <name evidence="1" type="ORF">HPB51_019333</name>
</gene>
<evidence type="ECO:0000313" key="1">
    <source>
        <dbReference type="EMBL" id="KAH8019376.1"/>
    </source>
</evidence>
<dbReference type="Proteomes" id="UP000821866">
    <property type="component" value="Chromosome 8"/>
</dbReference>
<accession>A0A9J6DBE8</accession>
<dbReference type="AlphaFoldDB" id="A0A9J6DBE8"/>